<evidence type="ECO:0000313" key="3">
    <source>
        <dbReference type="Proteomes" id="UP000438429"/>
    </source>
</evidence>
<reference evidence="2 3" key="1">
    <citation type="submission" date="2019-06" db="EMBL/GenBank/DDBJ databases">
        <title>Draft genomes of female and male turbot (Scophthalmus maximus).</title>
        <authorList>
            <person name="Xu H."/>
            <person name="Xu X.-W."/>
            <person name="Shao C."/>
            <person name="Chen S."/>
        </authorList>
    </citation>
    <scope>NUCLEOTIDE SEQUENCE [LARGE SCALE GENOMIC DNA]</scope>
    <source>
        <strain evidence="2">Ysfricsl-2016a</strain>
        <tissue evidence="2">Blood</tissue>
    </source>
</reference>
<comment type="caution">
    <text evidence="2">The sequence shown here is derived from an EMBL/GenBank/DDBJ whole genome shotgun (WGS) entry which is preliminary data.</text>
</comment>
<accession>A0A6A4TB58</accession>
<protein>
    <submittedName>
        <fullName evidence="2">Uncharacterized protein</fullName>
    </submittedName>
</protein>
<feature type="region of interest" description="Disordered" evidence="1">
    <location>
        <begin position="150"/>
        <end position="252"/>
    </location>
</feature>
<feature type="compositionally biased region" description="Basic and acidic residues" evidence="1">
    <location>
        <begin position="184"/>
        <end position="235"/>
    </location>
</feature>
<feature type="compositionally biased region" description="Basic and acidic residues" evidence="1">
    <location>
        <begin position="243"/>
        <end position="252"/>
    </location>
</feature>
<evidence type="ECO:0000313" key="2">
    <source>
        <dbReference type="EMBL" id="KAF0041658.1"/>
    </source>
</evidence>
<name>A0A6A4TB58_SCOMX</name>
<sequence>MELMMKLNPLITVNESVGSLRRSYQRSLDSLRRDDDGDDDDDEMISKYDNRRNVAESISMCPIRIESICSGVTANDPRVRDVIHHRFTFIWTSCVTFLRPSSSDPTRHSSSSEPEHMIPTHHTVKCRCRSVGYTADFSTKEINIAADSAEKHRYGSGRIVTQHRATGRGGSRREEGEEGLVSVEMRRSLDCDQTLHSDQRKVTDVKVKTDPSRRVERKNKDHETEEKREADERRSTSSTFQNTRRDETRTRR</sequence>
<gene>
    <name evidence="2" type="ORF">F2P81_005190</name>
</gene>
<organism evidence="2 3">
    <name type="scientific">Scophthalmus maximus</name>
    <name type="common">Turbot</name>
    <name type="synonym">Psetta maxima</name>
    <dbReference type="NCBI Taxonomy" id="52904"/>
    <lineage>
        <taxon>Eukaryota</taxon>
        <taxon>Metazoa</taxon>
        <taxon>Chordata</taxon>
        <taxon>Craniata</taxon>
        <taxon>Vertebrata</taxon>
        <taxon>Euteleostomi</taxon>
        <taxon>Actinopterygii</taxon>
        <taxon>Neopterygii</taxon>
        <taxon>Teleostei</taxon>
        <taxon>Neoteleostei</taxon>
        <taxon>Acanthomorphata</taxon>
        <taxon>Carangaria</taxon>
        <taxon>Pleuronectiformes</taxon>
        <taxon>Pleuronectoidei</taxon>
        <taxon>Scophthalmidae</taxon>
        <taxon>Scophthalmus</taxon>
    </lineage>
</organism>
<dbReference type="AlphaFoldDB" id="A0A6A4TB58"/>
<dbReference type="EMBL" id="VEVO01000005">
    <property type="protein sequence ID" value="KAF0041658.1"/>
    <property type="molecule type" value="Genomic_DNA"/>
</dbReference>
<dbReference type="Proteomes" id="UP000438429">
    <property type="component" value="Unassembled WGS sequence"/>
</dbReference>
<proteinExistence type="predicted"/>
<evidence type="ECO:0000256" key="1">
    <source>
        <dbReference type="SAM" id="MobiDB-lite"/>
    </source>
</evidence>